<name>A0A7Z0DJF2_9ACTN</name>
<protein>
    <recommendedName>
        <fullName evidence="4">DUF2567 domain-containing protein</fullName>
    </recommendedName>
</protein>
<dbReference type="EMBL" id="JACBZR010000001">
    <property type="protein sequence ID" value="NYI76422.1"/>
    <property type="molecule type" value="Genomic_DNA"/>
</dbReference>
<sequence length="279" mass="29284">MDPHSTPTSVYETEVEAERARGGIPAVLNAVLVTGGLWALQFFSGSAPLSTWADENGTNSAGWLPALLGDRLAYFGNGSFGDLFSGDALVHSVILTATVFVLTWLLTWLGTIGIWPRAFWPVFLGCWFAAIVATAVGQVAESLYAYLSDGRSGWLVATLGDVLESGAAYGLTYGWATGFLIALIWLAVPGKRPEVVDEYAPMSALIQGSSGGAPGGYGQQLRSSVAVPTAQTRLVSASPSGRPAQPVQVRTFTGPARASGPAGDTAAWKDFVRDVRGRS</sequence>
<evidence type="ECO:0008006" key="4">
    <source>
        <dbReference type="Google" id="ProtNLM"/>
    </source>
</evidence>
<gene>
    <name evidence="2" type="ORF">BJ988_001070</name>
</gene>
<dbReference type="RefSeq" id="WP_179657068.1">
    <property type="nucleotide sequence ID" value="NZ_JACBZR010000001.1"/>
</dbReference>
<feature type="transmembrane region" description="Helical" evidence="1">
    <location>
        <begin position="122"/>
        <end position="147"/>
    </location>
</feature>
<dbReference type="AlphaFoldDB" id="A0A7Z0DJF2"/>
<keyword evidence="1" id="KW-0812">Transmembrane</keyword>
<keyword evidence="1" id="KW-1133">Transmembrane helix</keyword>
<evidence type="ECO:0000313" key="3">
    <source>
        <dbReference type="Proteomes" id="UP000564496"/>
    </source>
</evidence>
<feature type="transmembrane region" description="Helical" evidence="1">
    <location>
        <begin position="167"/>
        <end position="188"/>
    </location>
</feature>
<accession>A0A7Z0DJF2</accession>
<keyword evidence="3" id="KW-1185">Reference proteome</keyword>
<keyword evidence="1" id="KW-0472">Membrane</keyword>
<evidence type="ECO:0000313" key="2">
    <source>
        <dbReference type="EMBL" id="NYI76422.1"/>
    </source>
</evidence>
<proteinExistence type="predicted"/>
<organism evidence="2 3">
    <name type="scientific">Nocardioides panzhihuensis</name>
    <dbReference type="NCBI Taxonomy" id="860243"/>
    <lineage>
        <taxon>Bacteria</taxon>
        <taxon>Bacillati</taxon>
        <taxon>Actinomycetota</taxon>
        <taxon>Actinomycetes</taxon>
        <taxon>Propionibacteriales</taxon>
        <taxon>Nocardioidaceae</taxon>
        <taxon>Nocardioides</taxon>
    </lineage>
</organism>
<evidence type="ECO:0000256" key="1">
    <source>
        <dbReference type="SAM" id="Phobius"/>
    </source>
</evidence>
<feature type="transmembrane region" description="Helical" evidence="1">
    <location>
        <begin position="26"/>
        <end position="44"/>
    </location>
</feature>
<feature type="transmembrane region" description="Helical" evidence="1">
    <location>
        <begin position="88"/>
        <end position="110"/>
    </location>
</feature>
<comment type="caution">
    <text evidence="2">The sequence shown here is derived from an EMBL/GenBank/DDBJ whole genome shotgun (WGS) entry which is preliminary data.</text>
</comment>
<reference evidence="2 3" key="1">
    <citation type="submission" date="2020-07" db="EMBL/GenBank/DDBJ databases">
        <title>Sequencing the genomes of 1000 actinobacteria strains.</title>
        <authorList>
            <person name="Klenk H.-P."/>
        </authorList>
    </citation>
    <scope>NUCLEOTIDE SEQUENCE [LARGE SCALE GENOMIC DNA]</scope>
    <source>
        <strain evidence="2 3">DSM 26487</strain>
    </source>
</reference>
<dbReference type="Proteomes" id="UP000564496">
    <property type="component" value="Unassembled WGS sequence"/>
</dbReference>